<protein>
    <recommendedName>
        <fullName evidence="7">Glutamate--tRNA ligase</fullName>
        <ecNumber evidence="7">6.1.1.17</ecNumber>
    </recommendedName>
    <alternativeName>
        <fullName evidence="7">Glutamyl-tRNA synthetase</fullName>
        <shortName evidence="7">GluRS</shortName>
    </alternativeName>
</protein>
<comment type="catalytic activity">
    <reaction evidence="7">
        <text>tRNA(Glu) + L-glutamate + ATP = L-glutamyl-tRNA(Glu) + AMP + diphosphate</text>
        <dbReference type="Rhea" id="RHEA:23540"/>
        <dbReference type="Rhea" id="RHEA-COMP:9663"/>
        <dbReference type="Rhea" id="RHEA-COMP:9680"/>
        <dbReference type="ChEBI" id="CHEBI:29985"/>
        <dbReference type="ChEBI" id="CHEBI:30616"/>
        <dbReference type="ChEBI" id="CHEBI:33019"/>
        <dbReference type="ChEBI" id="CHEBI:78442"/>
        <dbReference type="ChEBI" id="CHEBI:78520"/>
        <dbReference type="ChEBI" id="CHEBI:456215"/>
        <dbReference type="EC" id="6.1.1.17"/>
    </reaction>
</comment>
<dbReference type="EC" id="6.1.1.17" evidence="7"/>
<dbReference type="GO" id="GO:0005829">
    <property type="term" value="C:cytosol"/>
    <property type="evidence" value="ECO:0007669"/>
    <property type="project" value="TreeGrafter"/>
</dbReference>
<keyword evidence="2 7" id="KW-0436">Ligase</keyword>
<reference evidence="11 12" key="1">
    <citation type="submission" date="2018-03" db="EMBL/GenBank/DDBJ databases">
        <title>Draft Genome Sequences of the Obligatory Marine Myxobacteria Enhygromyxa salina SWB005.</title>
        <authorList>
            <person name="Poehlein A."/>
            <person name="Moghaddam J.A."/>
            <person name="Harms H."/>
            <person name="Alanjari M."/>
            <person name="Koenig G.M."/>
            <person name="Daniel R."/>
            <person name="Schaeberle T.F."/>
        </authorList>
    </citation>
    <scope>NUCLEOTIDE SEQUENCE [LARGE SCALE GENOMIC DNA]</scope>
    <source>
        <strain evidence="11 12">SWB005</strain>
    </source>
</reference>
<keyword evidence="6 7" id="KW-0030">Aminoacyl-tRNA synthetase</keyword>
<dbReference type="PRINTS" id="PR00987">
    <property type="entry name" value="TRNASYNTHGLU"/>
</dbReference>
<dbReference type="GO" id="GO:0004818">
    <property type="term" value="F:glutamate-tRNA ligase activity"/>
    <property type="evidence" value="ECO:0007669"/>
    <property type="project" value="UniProtKB-UniRule"/>
</dbReference>
<gene>
    <name evidence="7 11" type="primary">gltX</name>
    <name evidence="11" type="ORF">ENSA5_16410</name>
</gene>
<dbReference type="AlphaFoldDB" id="A0A2S9YE73"/>
<dbReference type="PANTHER" id="PTHR43311">
    <property type="entry name" value="GLUTAMATE--TRNA LIGASE"/>
    <property type="match status" value="1"/>
</dbReference>
<keyword evidence="7" id="KW-0862">Zinc</keyword>
<comment type="subunit">
    <text evidence="7">Monomer.</text>
</comment>
<dbReference type="SUPFAM" id="SSF52374">
    <property type="entry name" value="Nucleotidylyl transferase"/>
    <property type="match status" value="1"/>
</dbReference>
<dbReference type="GO" id="GO:0006424">
    <property type="term" value="P:glutamyl-tRNA aminoacylation"/>
    <property type="evidence" value="ECO:0007669"/>
    <property type="project" value="UniProtKB-UniRule"/>
</dbReference>
<dbReference type="GO" id="GO:0000049">
    <property type="term" value="F:tRNA binding"/>
    <property type="evidence" value="ECO:0007669"/>
    <property type="project" value="InterPro"/>
</dbReference>
<feature type="binding site" evidence="7">
    <location>
        <position position="157"/>
    </location>
    <ligand>
        <name>Zn(2+)</name>
        <dbReference type="ChEBI" id="CHEBI:29105"/>
    </ligand>
</feature>
<dbReference type="PANTHER" id="PTHR43311:SF2">
    <property type="entry name" value="GLUTAMATE--TRNA LIGASE, MITOCHONDRIAL-RELATED"/>
    <property type="match status" value="1"/>
</dbReference>
<feature type="short sequence motif" description="'HIGH' region" evidence="7">
    <location>
        <begin position="30"/>
        <end position="40"/>
    </location>
</feature>
<evidence type="ECO:0000259" key="10">
    <source>
        <dbReference type="Pfam" id="PF19269"/>
    </source>
</evidence>
<sequence length="506" mass="57330">MTVDGPQSPEQSSVGAKSKGSGPPRVRIAPSPTGDPHVGTAYIGLFNYVFARKHGGQFILRIEDTDQVRSSASSEQAILSALRWLGLDWDEGPDVGGPCGPYRQSERLELYKREVEVLIDKGAAYRCFCTKERLDALREQQRAAKTGRFGYDRHCRELDPAEARARAEAGEPHVVRMKMPTTGETIVPDGLRGNIHRDNAESDDQVILKSDGFPTYHLANVVDDHHMGITHVIRGEEWISSTPKHIVLYDMFGWEAPQFYHLGLLRNQDKSKLSKRKNPVSLDYYRDLGYLPETLLNFLGTLGFSIASDQERFGLDEMIEHFDWSRVSAGGPVFDQQKLEAFNADDIRALSIDELYARVKDRVLDEARVKALLAQAQPRINLLDEFIPYVSFFFGGSVDYTPVLAKFRIKKRTRAEVTGILKVYLDEIERDERARAFTAEGLEAFSREFCQRHEWKAREVFALLRLATTGRTAAPSLFDTMALCGKDRTRRRIREAIVTLDRGESW</sequence>
<evidence type="ECO:0000256" key="1">
    <source>
        <dbReference type="ARBA" id="ARBA00007894"/>
    </source>
</evidence>
<feature type="region of interest" description="Disordered" evidence="8">
    <location>
        <begin position="1"/>
        <end position="33"/>
    </location>
</feature>
<evidence type="ECO:0000259" key="9">
    <source>
        <dbReference type="Pfam" id="PF00749"/>
    </source>
</evidence>
<accession>A0A2S9YE73</accession>
<dbReference type="PROSITE" id="PS00178">
    <property type="entry name" value="AA_TRNA_LIGASE_I"/>
    <property type="match status" value="1"/>
</dbReference>
<dbReference type="Pfam" id="PF00749">
    <property type="entry name" value="tRNA-synt_1c"/>
    <property type="match status" value="1"/>
</dbReference>
<evidence type="ECO:0000256" key="6">
    <source>
        <dbReference type="ARBA" id="ARBA00023146"/>
    </source>
</evidence>
<dbReference type="GO" id="GO:0005524">
    <property type="term" value="F:ATP binding"/>
    <property type="evidence" value="ECO:0007669"/>
    <property type="project" value="UniProtKB-UniRule"/>
</dbReference>
<name>A0A2S9YE73_9BACT</name>
<feature type="binding site" evidence="7">
    <location>
        <position position="275"/>
    </location>
    <ligand>
        <name>ATP</name>
        <dbReference type="ChEBI" id="CHEBI:30616"/>
    </ligand>
</feature>
<dbReference type="InterPro" id="IPR020058">
    <property type="entry name" value="Glu/Gln-tRNA-synth_Ib_cat-dom"/>
</dbReference>
<feature type="domain" description="Aminoacyl-tRNA synthetase class I anticodon-binding" evidence="10">
    <location>
        <begin position="354"/>
        <end position="497"/>
    </location>
</feature>
<keyword evidence="4 7" id="KW-0067">ATP-binding</keyword>
<dbReference type="FunFam" id="3.40.50.620:FF:000045">
    <property type="entry name" value="Glutamate--tRNA ligase, mitochondrial"/>
    <property type="match status" value="1"/>
</dbReference>
<evidence type="ECO:0000256" key="2">
    <source>
        <dbReference type="ARBA" id="ARBA00022598"/>
    </source>
</evidence>
<dbReference type="InterPro" id="IPR045462">
    <property type="entry name" value="aa-tRNA-synth_I_cd-bd"/>
</dbReference>
<evidence type="ECO:0000313" key="11">
    <source>
        <dbReference type="EMBL" id="PRQ03393.1"/>
    </source>
</evidence>
<dbReference type="GO" id="GO:0008270">
    <property type="term" value="F:zinc ion binding"/>
    <property type="evidence" value="ECO:0007669"/>
    <property type="project" value="UniProtKB-UniRule"/>
</dbReference>
<dbReference type="InterPro" id="IPR049940">
    <property type="entry name" value="GluQ/Sye"/>
</dbReference>
<dbReference type="NCBIfam" id="TIGR00464">
    <property type="entry name" value="gltX_bact"/>
    <property type="match status" value="1"/>
</dbReference>
<comment type="similarity">
    <text evidence="1 7">Belongs to the class-I aminoacyl-tRNA synthetase family. Glutamate--tRNA ligase type 1 subfamily.</text>
</comment>
<comment type="cofactor">
    <cofactor evidence="7">
        <name>Zn(2+)</name>
        <dbReference type="ChEBI" id="CHEBI:29105"/>
    </cofactor>
    <text evidence="7">Binds 1 zinc ion per subunit.</text>
</comment>
<evidence type="ECO:0000256" key="4">
    <source>
        <dbReference type="ARBA" id="ARBA00022840"/>
    </source>
</evidence>
<evidence type="ECO:0000256" key="3">
    <source>
        <dbReference type="ARBA" id="ARBA00022741"/>
    </source>
</evidence>
<dbReference type="InterPro" id="IPR033910">
    <property type="entry name" value="GluRS_core"/>
</dbReference>
<keyword evidence="12" id="KW-1185">Reference proteome</keyword>
<comment type="subcellular location">
    <subcellularLocation>
        <location evidence="7">Cytoplasm</location>
    </subcellularLocation>
</comment>
<keyword evidence="7" id="KW-0479">Metal-binding</keyword>
<dbReference type="SUPFAM" id="SSF48163">
    <property type="entry name" value="An anticodon-binding domain of class I aminoacyl-tRNA synthetases"/>
    <property type="match status" value="1"/>
</dbReference>
<keyword evidence="7" id="KW-0963">Cytoplasm</keyword>
<comment type="function">
    <text evidence="7">Catalyzes the attachment of glutamate to tRNA(Glu) in a two-step reaction: glutamate is first activated by ATP to form Glu-AMP and then transferred to the acceptor end of tRNA(Glu).</text>
</comment>
<organism evidence="11 12">
    <name type="scientific">Enhygromyxa salina</name>
    <dbReference type="NCBI Taxonomy" id="215803"/>
    <lineage>
        <taxon>Bacteria</taxon>
        <taxon>Pseudomonadati</taxon>
        <taxon>Myxococcota</taxon>
        <taxon>Polyangia</taxon>
        <taxon>Nannocystales</taxon>
        <taxon>Nannocystaceae</taxon>
        <taxon>Enhygromyxa</taxon>
    </lineage>
</organism>
<evidence type="ECO:0000256" key="8">
    <source>
        <dbReference type="SAM" id="MobiDB-lite"/>
    </source>
</evidence>
<dbReference type="CDD" id="cd00808">
    <property type="entry name" value="GluRS_core"/>
    <property type="match status" value="1"/>
</dbReference>
<feature type="short sequence motif" description="'KMSKS' region" evidence="7">
    <location>
        <begin position="272"/>
        <end position="276"/>
    </location>
</feature>
<evidence type="ECO:0000256" key="7">
    <source>
        <dbReference type="HAMAP-Rule" id="MF_00022"/>
    </source>
</evidence>
<keyword evidence="5 7" id="KW-0648">Protein biosynthesis</keyword>
<keyword evidence="3 7" id="KW-0547">Nucleotide-binding</keyword>
<dbReference type="InterPro" id="IPR008925">
    <property type="entry name" value="aa_tRNA-synth_I_cd-bd_sf"/>
</dbReference>
<feature type="domain" description="Glutamyl/glutaminyl-tRNA synthetase class Ib catalytic" evidence="9">
    <location>
        <begin position="25"/>
        <end position="340"/>
    </location>
</feature>
<dbReference type="Pfam" id="PF19269">
    <property type="entry name" value="Anticodon_2"/>
    <property type="match status" value="1"/>
</dbReference>
<comment type="caution">
    <text evidence="11">The sequence shown here is derived from an EMBL/GenBank/DDBJ whole genome shotgun (WGS) entry which is preliminary data.</text>
</comment>
<dbReference type="Gene3D" id="1.10.10.350">
    <property type="match status" value="1"/>
</dbReference>
<dbReference type="OrthoDB" id="9807503at2"/>
<dbReference type="Proteomes" id="UP000237968">
    <property type="component" value="Unassembled WGS sequence"/>
</dbReference>
<proteinExistence type="inferred from homology"/>
<dbReference type="InterPro" id="IPR014729">
    <property type="entry name" value="Rossmann-like_a/b/a_fold"/>
</dbReference>
<feature type="binding site" evidence="7">
    <location>
        <position position="127"/>
    </location>
    <ligand>
        <name>Zn(2+)</name>
        <dbReference type="ChEBI" id="CHEBI:29105"/>
    </ligand>
</feature>
<evidence type="ECO:0000256" key="5">
    <source>
        <dbReference type="ARBA" id="ARBA00022917"/>
    </source>
</evidence>
<feature type="binding site" evidence="7">
    <location>
        <position position="129"/>
    </location>
    <ligand>
        <name>Zn(2+)</name>
        <dbReference type="ChEBI" id="CHEBI:29105"/>
    </ligand>
</feature>
<dbReference type="HAMAP" id="MF_00022">
    <property type="entry name" value="Glu_tRNA_synth_type1"/>
    <property type="match status" value="1"/>
</dbReference>
<dbReference type="InterPro" id="IPR004527">
    <property type="entry name" value="Glu-tRNA-ligase_bac/mito"/>
</dbReference>
<dbReference type="RefSeq" id="WP_106391097.1">
    <property type="nucleotide sequence ID" value="NZ_PVNK01000088.1"/>
</dbReference>
<dbReference type="InterPro" id="IPR000924">
    <property type="entry name" value="Glu/Gln-tRNA-synth"/>
</dbReference>
<dbReference type="InterPro" id="IPR020751">
    <property type="entry name" value="aa-tRNA-synth_I_codon-bd_sub2"/>
</dbReference>
<dbReference type="InterPro" id="IPR001412">
    <property type="entry name" value="aa-tRNA-synth_I_CS"/>
</dbReference>
<feature type="binding site" evidence="7">
    <location>
        <position position="155"/>
    </location>
    <ligand>
        <name>Zn(2+)</name>
        <dbReference type="ChEBI" id="CHEBI:29105"/>
    </ligand>
</feature>
<evidence type="ECO:0000313" key="12">
    <source>
        <dbReference type="Proteomes" id="UP000237968"/>
    </source>
</evidence>
<dbReference type="EMBL" id="PVNK01000088">
    <property type="protein sequence ID" value="PRQ03393.1"/>
    <property type="molecule type" value="Genomic_DNA"/>
</dbReference>
<dbReference type="Gene3D" id="3.40.50.620">
    <property type="entry name" value="HUPs"/>
    <property type="match status" value="1"/>
</dbReference>